<dbReference type="SMART" id="SM00495">
    <property type="entry name" value="ChtBD3"/>
    <property type="match status" value="1"/>
</dbReference>
<dbReference type="InterPro" id="IPR006311">
    <property type="entry name" value="TAT_signal"/>
</dbReference>
<dbReference type="SUPFAM" id="SSF49299">
    <property type="entry name" value="PKD domain"/>
    <property type="match status" value="1"/>
</dbReference>
<dbReference type="CDD" id="cd00146">
    <property type="entry name" value="PKD"/>
    <property type="match status" value="1"/>
</dbReference>
<feature type="compositionally biased region" description="Basic and acidic residues" evidence="2">
    <location>
        <begin position="443"/>
        <end position="453"/>
    </location>
</feature>
<dbReference type="EMBL" id="FOFD01000005">
    <property type="protein sequence ID" value="SER36793.1"/>
    <property type="molecule type" value="Genomic_DNA"/>
</dbReference>
<dbReference type="InterPro" id="IPR036573">
    <property type="entry name" value="CBM_sf_5/12"/>
</dbReference>
<dbReference type="CDD" id="cd12215">
    <property type="entry name" value="ChiC_BD"/>
    <property type="match status" value="1"/>
</dbReference>
<keyword evidence="5" id="KW-1185">Reference proteome</keyword>
<dbReference type="InterPro" id="IPR017853">
    <property type="entry name" value="GH"/>
</dbReference>
<evidence type="ECO:0000259" key="3">
    <source>
        <dbReference type="PROSITE" id="PS50093"/>
    </source>
</evidence>
<dbReference type="InterPro" id="IPR035986">
    <property type="entry name" value="PKD_dom_sf"/>
</dbReference>
<keyword evidence="1" id="KW-0378">Hydrolase</keyword>
<dbReference type="SUPFAM" id="SSF51055">
    <property type="entry name" value="Carbohydrate binding domain"/>
    <property type="match status" value="1"/>
</dbReference>
<proteinExistence type="predicted"/>
<dbReference type="InterPro" id="IPR003610">
    <property type="entry name" value="CBM5/12"/>
</dbReference>
<dbReference type="Proteomes" id="UP000199114">
    <property type="component" value="Unassembled WGS sequence"/>
</dbReference>
<dbReference type="PROSITE" id="PS50093">
    <property type="entry name" value="PKD"/>
    <property type="match status" value="1"/>
</dbReference>
<feature type="domain" description="PKD" evidence="3">
    <location>
        <begin position="90"/>
        <end position="173"/>
    </location>
</feature>
<protein>
    <submittedName>
        <fullName evidence="4">Chitodextrinase</fullName>
    </submittedName>
</protein>
<evidence type="ECO:0000256" key="1">
    <source>
        <dbReference type="ARBA" id="ARBA00022801"/>
    </source>
</evidence>
<dbReference type="GO" id="GO:0005576">
    <property type="term" value="C:extracellular region"/>
    <property type="evidence" value="ECO:0007669"/>
    <property type="project" value="InterPro"/>
</dbReference>
<dbReference type="InterPro" id="IPR022409">
    <property type="entry name" value="PKD/Chitinase_dom"/>
</dbReference>
<dbReference type="PROSITE" id="PS51318">
    <property type="entry name" value="TAT"/>
    <property type="match status" value="1"/>
</dbReference>
<feature type="region of interest" description="Disordered" evidence="2">
    <location>
        <begin position="61"/>
        <end position="96"/>
    </location>
</feature>
<dbReference type="InterPro" id="IPR013783">
    <property type="entry name" value="Ig-like_fold"/>
</dbReference>
<feature type="region of interest" description="Disordered" evidence="2">
    <location>
        <begin position="443"/>
        <end position="470"/>
    </location>
</feature>
<evidence type="ECO:0000313" key="5">
    <source>
        <dbReference type="Proteomes" id="UP000199114"/>
    </source>
</evidence>
<dbReference type="Pfam" id="PF02839">
    <property type="entry name" value="CBM_5_12"/>
    <property type="match status" value="1"/>
</dbReference>
<dbReference type="Pfam" id="PF18911">
    <property type="entry name" value="PKD_4"/>
    <property type="match status" value="1"/>
</dbReference>
<dbReference type="PANTHER" id="PTHR42976">
    <property type="entry name" value="BIFUNCTIONAL CHITINASE/LYSOZYME-RELATED"/>
    <property type="match status" value="1"/>
</dbReference>
<dbReference type="InterPro" id="IPR000601">
    <property type="entry name" value="PKD_dom"/>
</dbReference>
<dbReference type="SUPFAM" id="SSF51445">
    <property type="entry name" value="(Trans)glycosidases"/>
    <property type="match status" value="1"/>
</dbReference>
<organism evidence="4 5">
    <name type="scientific">Natrinema salaciae</name>
    <dbReference type="NCBI Taxonomy" id="1186196"/>
    <lineage>
        <taxon>Archaea</taxon>
        <taxon>Methanobacteriati</taxon>
        <taxon>Methanobacteriota</taxon>
        <taxon>Stenosarchaea group</taxon>
        <taxon>Halobacteria</taxon>
        <taxon>Halobacteriales</taxon>
        <taxon>Natrialbaceae</taxon>
        <taxon>Natrinema</taxon>
    </lineage>
</organism>
<dbReference type="RefSeq" id="WP_090620168.1">
    <property type="nucleotide sequence ID" value="NZ_FOFD01000005.1"/>
</dbReference>
<accession>A0A1H9NN42</accession>
<dbReference type="SMART" id="SM00089">
    <property type="entry name" value="PKD"/>
    <property type="match status" value="1"/>
</dbReference>
<dbReference type="GO" id="GO:0030246">
    <property type="term" value="F:carbohydrate binding"/>
    <property type="evidence" value="ECO:0007669"/>
    <property type="project" value="InterPro"/>
</dbReference>
<dbReference type="STRING" id="1186196.SAMN04489841_3649"/>
<dbReference type="Gene3D" id="2.10.10.20">
    <property type="entry name" value="Carbohydrate-binding module superfamily 5/12"/>
    <property type="match status" value="1"/>
</dbReference>
<sequence length="470" mass="50509">MKPTRRTLLRTVSTLTAGLAGATTVSATESPPQWDPDTVYTDGDRVGYDGVIWEAQWWTRGNEPGASEWGPWERIEDAPDDPDPEPPEGPTASIVVSDAAPEPGQTVEFDAGESAGDLTSFGWDFGDGTGATGAVVSHAFETAGEYTVELTVTDAAGATDADSVSVSVEEHASPPGDTGAIPDSVFAPYHHMNTDPTTAPAEWADLAGTNYFHLAFVLGTGDGTPAWDGNPNQAVGETSFGDEIRDLQARGGQAIISFGGATGNYLASDYDDPHALADAFESVVDEYDCPYIDIDDEAPNGSVVDLRNEALSILQDRRPDVHVGYTVRTRVTGIADTEIITNAIDNGVEIEYVNLMTMNWGWVRTSAENCIQCAEGAHDQLQEWFPDKSDAELYDMIGITPMIGVQNSGEPFYPDDAAEVRSYAEEHDIGLLSFWSIERDNPGNGLDSEHSGVDQEPFEFSENFNGFTAE</sequence>
<dbReference type="GO" id="GO:0005975">
    <property type="term" value="P:carbohydrate metabolic process"/>
    <property type="evidence" value="ECO:0007669"/>
    <property type="project" value="InterPro"/>
</dbReference>
<dbReference type="PANTHER" id="PTHR42976:SF1">
    <property type="entry name" value="GH18 DOMAIN-CONTAINING PROTEIN-RELATED"/>
    <property type="match status" value="1"/>
</dbReference>
<dbReference type="Gene3D" id="2.60.40.10">
    <property type="entry name" value="Immunoglobulins"/>
    <property type="match status" value="1"/>
</dbReference>
<dbReference type="AlphaFoldDB" id="A0A1H9NN42"/>
<dbReference type="Gene3D" id="3.20.20.80">
    <property type="entry name" value="Glycosidases"/>
    <property type="match status" value="1"/>
</dbReference>
<dbReference type="GO" id="GO:0004553">
    <property type="term" value="F:hydrolase activity, hydrolyzing O-glycosyl compounds"/>
    <property type="evidence" value="ECO:0007669"/>
    <property type="project" value="InterPro"/>
</dbReference>
<dbReference type="OrthoDB" id="8638at2157"/>
<dbReference type="InterPro" id="IPR052750">
    <property type="entry name" value="GH18_Chitinase"/>
</dbReference>
<evidence type="ECO:0000313" key="4">
    <source>
        <dbReference type="EMBL" id="SER36793.1"/>
    </source>
</evidence>
<name>A0A1H9NN42_9EURY</name>
<reference evidence="5" key="1">
    <citation type="submission" date="2016-10" db="EMBL/GenBank/DDBJ databases">
        <authorList>
            <person name="Varghese N."/>
            <person name="Submissions S."/>
        </authorList>
    </citation>
    <scope>NUCLEOTIDE SEQUENCE [LARGE SCALE GENOMIC DNA]</scope>
    <source>
        <strain evidence="5">DSM 25055</strain>
    </source>
</reference>
<evidence type="ECO:0000256" key="2">
    <source>
        <dbReference type="SAM" id="MobiDB-lite"/>
    </source>
</evidence>
<gene>
    <name evidence="4" type="ORF">SAMN04489841_3649</name>
</gene>